<accession>A0A167V9F9</accession>
<dbReference type="OrthoDB" id="10492995at2759"/>
<dbReference type="VEuPathDB" id="FungiDB:AAP_05868"/>
<feature type="compositionally biased region" description="Acidic residues" evidence="1">
    <location>
        <begin position="461"/>
        <end position="474"/>
    </location>
</feature>
<feature type="region of interest" description="Disordered" evidence="1">
    <location>
        <begin position="454"/>
        <end position="549"/>
    </location>
</feature>
<dbReference type="EMBL" id="AZGZ01000037">
    <property type="protein sequence ID" value="KZZ87229.1"/>
    <property type="molecule type" value="Genomic_DNA"/>
</dbReference>
<comment type="caution">
    <text evidence="2">The sequence shown here is derived from an EMBL/GenBank/DDBJ whole genome shotgun (WGS) entry which is preliminary data.</text>
</comment>
<sequence>MYEAKQQEEDERRIVDNVSVSSKSTISSDDLREIVSDPLGLFTLQPEEDADGGGEDGSKGFTIDGFFGTFLGFRLKNLAKRFSMDKFRSTFHSVRESTRLIKFSRDDAPAVEINPSPVPPPINMEELNLERVLRPEMYAGLIYSPSIYSRPGMDWVDASNTSSLSVMLEGDASDGEYEDDDDVVDWETSSTASAATTEGDIGVLEVDEQDEDYESSILSILEAYTPSTATATTATNSPSEHDPHATPQTMDSDEESSPTAQFDSHFADQINHALQTHVQYGINSSICDICRQVTDLRLMPARFSYLNQRGLRDYIEDAESTDDVIDSFYPGEGGPIYLHNPQTTLSPVLEASPSEESLDLQERYEEKRSVFERLGSACMRKHGHCHAHVHRYRCFASSTSSLRSIPNLGLGSAAMGIGVGGYSGLRRGDNGMGIDEGLIVDEFDRLYGGEEGGNGYGYGYGEDDDDDDDDEESLTVDSYSWLPRLSDLSSDDEDEYDDGESGRARIGSASVYSGTKIAPEDVPPPPPLGAEERRRRQRQNQQKEPRMRSWMDKVRKDPRYIWLGGLIAMFEMIFMESGTL</sequence>
<feature type="region of interest" description="Disordered" evidence="1">
    <location>
        <begin position="190"/>
        <end position="209"/>
    </location>
</feature>
<gene>
    <name evidence="2" type="ORF">AAP_05868</name>
</gene>
<feature type="region of interest" description="Disordered" evidence="1">
    <location>
        <begin position="230"/>
        <end position="260"/>
    </location>
</feature>
<feature type="compositionally biased region" description="Acidic residues" evidence="1">
    <location>
        <begin position="489"/>
        <end position="499"/>
    </location>
</feature>
<dbReference type="Proteomes" id="UP000242877">
    <property type="component" value="Unassembled WGS sequence"/>
</dbReference>
<evidence type="ECO:0000256" key="1">
    <source>
        <dbReference type="SAM" id="MobiDB-lite"/>
    </source>
</evidence>
<keyword evidence="3" id="KW-1185">Reference proteome</keyword>
<organism evidence="2 3">
    <name type="scientific">Ascosphaera apis ARSEF 7405</name>
    <dbReference type="NCBI Taxonomy" id="392613"/>
    <lineage>
        <taxon>Eukaryota</taxon>
        <taxon>Fungi</taxon>
        <taxon>Dikarya</taxon>
        <taxon>Ascomycota</taxon>
        <taxon>Pezizomycotina</taxon>
        <taxon>Eurotiomycetes</taxon>
        <taxon>Eurotiomycetidae</taxon>
        <taxon>Onygenales</taxon>
        <taxon>Ascosphaeraceae</taxon>
        <taxon>Ascosphaera</taxon>
    </lineage>
</organism>
<protein>
    <submittedName>
        <fullName evidence="2">Uncharacterized protein</fullName>
    </submittedName>
</protein>
<proteinExistence type="predicted"/>
<name>A0A167V9F9_9EURO</name>
<evidence type="ECO:0000313" key="2">
    <source>
        <dbReference type="EMBL" id="KZZ87229.1"/>
    </source>
</evidence>
<reference evidence="2 3" key="1">
    <citation type="journal article" date="2016" name="Genome Biol. Evol.">
        <title>Divergent and convergent evolution of fungal pathogenicity.</title>
        <authorList>
            <person name="Shang Y."/>
            <person name="Xiao G."/>
            <person name="Zheng P."/>
            <person name="Cen K."/>
            <person name="Zhan S."/>
            <person name="Wang C."/>
        </authorList>
    </citation>
    <scope>NUCLEOTIDE SEQUENCE [LARGE SCALE GENOMIC DNA]</scope>
    <source>
        <strain evidence="2 3">ARSEF 7405</strain>
    </source>
</reference>
<evidence type="ECO:0000313" key="3">
    <source>
        <dbReference type="Proteomes" id="UP000242877"/>
    </source>
</evidence>
<dbReference type="AlphaFoldDB" id="A0A167V9F9"/>